<name>A0A0X2NJH5_9CORY</name>
<feature type="transmembrane region" description="Helical" evidence="9">
    <location>
        <begin position="409"/>
        <end position="432"/>
    </location>
</feature>
<feature type="transmembrane region" description="Helical" evidence="9">
    <location>
        <begin position="127"/>
        <end position="147"/>
    </location>
</feature>
<feature type="transmembrane region" description="Helical" evidence="9">
    <location>
        <begin position="286"/>
        <end position="312"/>
    </location>
</feature>
<evidence type="ECO:0000256" key="5">
    <source>
        <dbReference type="ARBA" id="ARBA00022989"/>
    </source>
</evidence>
<evidence type="ECO:0000256" key="9">
    <source>
        <dbReference type="SAM" id="Phobius"/>
    </source>
</evidence>
<dbReference type="GO" id="GO:1905039">
    <property type="term" value="P:carboxylic acid transmembrane transport"/>
    <property type="evidence" value="ECO:0007669"/>
    <property type="project" value="UniProtKB-ARBA"/>
</dbReference>
<feature type="transmembrane region" description="Helical" evidence="9">
    <location>
        <begin position="438"/>
        <end position="458"/>
    </location>
</feature>
<gene>
    <name evidence="10" type="ORF">CVAR292_00933</name>
</gene>
<comment type="subcellular location">
    <subcellularLocation>
        <location evidence="1">Membrane</location>
        <topology evidence="1">Multi-pass membrane protein</topology>
    </subcellularLocation>
</comment>
<dbReference type="EMBL" id="FAUH01000005">
    <property type="protein sequence ID" value="CUU65604.1"/>
    <property type="molecule type" value="Genomic_DNA"/>
</dbReference>
<dbReference type="NCBIfam" id="TIGR00785">
    <property type="entry name" value="dass"/>
    <property type="match status" value="1"/>
</dbReference>
<dbReference type="Pfam" id="PF00939">
    <property type="entry name" value="Na_sulph_symp"/>
    <property type="match status" value="1"/>
</dbReference>
<organism evidence="10 11">
    <name type="scientific">Corynebacterium variabile</name>
    <dbReference type="NCBI Taxonomy" id="1727"/>
    <lineage>
        <taxon>Bacteria</taxon>
        <taxon>Bacillati</taxon>
        <taxon>Actinomycetota</taxon>
        <taxon>Actinomycetes</taxon>
        <taxon>Mycobacteriales</taxon>
        <taxon>Corynebacteriaceae</taxon>
        <taxon>Corynebacterium</taxon>
    </lineage>
</organism>
<feature type="transmembrane region" description="Helical" evidence="9">
    <location>
        <begin position="490"/>
        <end position="512"/>
    </location>
</feature>
<evidence type="ECO:0000256" key="8">
    <source>
        <dbReference type="SAM" id="MobiDB-lite"/>
    </source>
</evidence>
<dbReference type="Proteomes" id="UP000182498">
    <property type="component" value="Unassembled WGS sequence"/>
</dbReference>
<feature type="transmembrane region" description="Helical" evidence="9">
    <location>
        <begin position="65"/>
        <end position="82"/>
    </location>
</feature>
<evidence type="ECO:0000256" key="3">
    <source>
        <dbReference type="ARBA" id="ARBA00020150"/>
    </source>
</evidence>
<keyword evidence="5 9" id="KW-1133">Transmembrane helix</keyword>
<feature type="transmembrane region" description="Helical" evidence="9">
    <location>
        <begin position="366"/>
        <end position="388"/>
    </location>
</feature>
<dbReference type="InterPro" id="IPR001898">
    <property type="entry name" value="SLC13A/DASS"/>
</dbReference>
<keyword evidence="6 9" id="KW-0472">Membrane</keyword>
<keyword evidence="4 9" id="KW-0812">Transmembrane</keyword>
<comment type="similarity">
    <text evidence="2">Belongs to the SLC13A/DASS transporter (TC 2.A.47) family. NADC subfamily.</text>
</comment>
<dbReference type="GO" id="GO:0005886">
    <property type="term" value="C:plasma membrane"/>
    <property type="evidence" value="ECO:0007669"/>
    <property type="project" value="TreeGrafter"/>
</dbReference>
<keyword evidence="11" id="KW-1185">Reference proteome</keyword>
<feature type="region of interest" description="Disordered" evidence="8">
    <location>
        <begin position="1"/>
        <end position="55"/>
    </location>
</feature>
<evidence type="ECO:0000313" key="11">
    <source>
        <dbReference type="Proteomes" id="UP000182498"/>
    </source>
</evidence>
<proteinExistence type="inferred from homology"/>
<dbReference type="PANTHER" id="PTHR10283:SF82">
    <property type="entry name" value="SOLUTE CARRIER FAMILY 13 MEMBER 2"/>
    <property type="match status" value="1"/>
</dbReference>
<evidence type="ECO:0000256" key="7">
    <source>
        <dbReference type="ARBA" id="ARBA00031174"/>
    </source>
</evidence>
<dbReference type="GO" id="GO:0008514">
    <property type="term" value="F:organic anion transmembrane transporter activity"/>
    <property type="evidence" value="ECO:0007669"/>
    <property type="project" value="UniProtKB-ARBA"/>
</dbReference>
<accession>A0A0X2NJH5</accession>
<feature type="transmembrane region" description="Helical" evidence="9">
    <location>
        <begin position="208"/>
        <end position="231"/>
    </location>
</feature>
<dbReference type="PANTHER" id="PTHR10283">
    <property type="entry name" value="SOLUTE CARRIER FAMILY 13 MEMBER"/>
    <property type="match status" value="1"/>
</dbReference>
<evidence type="ECO:0000313" key="10">
    <source>
        <dbReference type="EMBL" id="CUU65604.1"/>
    </source>
</evidence>
<protein>
    <recommendedName>
        <fullName evidence="3">Sodium-dependent dicarboxylate transporter SdcS</fullName>
    </recommendedName>
    <alternativeName>
        <fullName evidence="7">Na(+)/dicarboxylate symporter</fullName>
    </alternativeName>
</protein>
<feature type="transmembrane region" description="Helical" evidence="9">
    <location>
        <begin position="243"/>
        <end position="266"/>
    </location>
</feature>
<dbReference type="AlphaFoldDB" id="A0A0X2NJH5"/>
<feature type="transmembrane region" description="Helical" evidence="9">
    <location>
        <begin position="533"/>
        <end position="557"/>
    </location>
</feature>
<feature type="transmembrane region" description="Helical" evidence="9">
    <location>
        <begin position="465"/>
        <end position="484"/>
    </location>
</feature>
<dbReference type="OrthoDB" id="9766267at2"/>
<evidence type="ECO:0000256" key="1">
    <source>
        <dbReference type="ARBA" id="ARBA00004141"/>
    </source>
</evidence>
<evidence type="ECO:0000256" key="4">
    <source>
        <dbReference type="ARBA" id="ARBA00022692"/>
    </source>
</evidence>
<reference evidence="11" key="1">
    <citation type="submission" date="2015-11" db="EMBL/GenBank/DDBJ databases">
        <authorList>
            <person name="Dugat-Bony E."/>
        </authorList>
    </citation>
    <scope>NUCLEOTIDE SEQUENCE [LARGE SCALE GENOMIC DNA]</scope>
    <source>
        <strain evidence="11">Mu292</strain>
    </source>
</reference>
<sequence>MSQKDENPTTPPEPEDAAPTSGAVTFEDSGKETPLNASDAVESAMDGDEIRGGESVERAENRRKFIGLGVGLLLAVIIYFIFPSNGADLVNDAAPDAETPYDLSPIRITAAVMVLMGAWWMTGAIPLAATAMVPLVAFPVLQVAEMADVSAPYAEPTIFLFMGGFVLALGIQRWGLHRRLALMVVLAVGTKPKQLVLGFMIATGFMSMWVSNTATAVVMLPIGISVLALTADKVGGHDKQKRFSTALMLAIAYAASIGSLGTIIGTPPNAFLAAYMSGTHGIEIGFGKWMMVGVPLAAVFTVIAWLVLITVFKPEMKEIPGGRELIKKEIDDMGRMSRAEITAGVIFLITAIAWITIPLLAEYTSWWTISVPDAAIAMTAALLMYIVPVNKRGTRVMDWEHSKAIPWDVLILFGGGLSLSTMVTSSGLSLWIGEMVKGMEALPTILLVFAIAAVVLALTEFTSNTATAATFIPIMGGVAIGIGLTGDGIINVLILVIPTALAATCAFMLPVATPPNAIAYGSGYVRAGDMLKGGIWLNLVAVFLITITVFALAVPVFGLTFG</sequence>
<feature type="transmembrane region" description="Helical" evidence="9">
    <location>
        <begin position="341"/>
        <end position="360"/>
    </location>
</feature>
<evidence type="ECO:0000256" key="2">
    <source>
        <dbReference type="ARBA" id="ARBA00006772"/>
    </source>
</evidence>
<feature type="transmembrane region" description="Helical" evidence="9">
    <location>
        <begin position="153"/>
        <end position="171"/>
    </location>
</feature>
<dbReference type="CDD" id="cd01115">
    <property type="entry name" value="SLC13_permease"/>
    <property type="match status" value="1"/>
</dbReference>
<evidence type="ECO:0000256" key="6">
    <source>
        <dbReference type="ARBA" id="ARBA00023136"/>
    </source>
</evidence>